<accession>A0A261FVI8</accession>
<feature type="domain" description="Ribbon-helix-helix protein CopG" evidence="1">
    <location>
        <begin position="51"/>
        <end position="89"/>
    </location>
</feature>
<gene>
    <name evidence="2" type="ORF">BLEM_0462</name>
</gene>
<evidence type="ECO:0000313" key="3">
    <source>
        <dbReference type="Proteomes" id="UP000216352"/>
    </source>
</evidence>
<dbReference type="EMBL" id="MWWX01000002">
    <property type="protein sequence ID" value="OZG63197.1"/>
    <property type="molecule type" value="Genomic_DNA"/>
</dbReference>
<dbReference type="InterPro" id="IPR002145">
    <property type="entry name" value="CopG"/>
</dbReference>
<dbReference type="Pfam" id="PF01402">
    <property type="entry name" value="RHH_1"/>
    <property type="match status" value="1"/>
</dbReference>
<dbReference type="RefSeq" id="WP_072725035.1">
    <property type="nucleotide sequence ID" value="NZ_BDIS01000011.1"/>
</dbReference>
<dbReference type="STRING" id="1603886.GCA_001895165_00979"/>
<dbReference type="AlphaFoldDB" id="A0A261FVI8"/>
<proteinExistence type="predicted"/>
<organism evidence="2 3">
    <name type="scientific">Bifidobacterium lemurum</name>
    <dbReference type="NCBI Taxonomy" id="1603886"/>
    <lineage>
        <taxon>Bacteria</taxon>
        <taxon>Bacillati</taxon>
        <taxon>Actinomycetota</taxon>
        <taxon>Actinomycetes</taxon>
        <taxon>Bifidobacteriales</taxon>
        <taxon>Bifidobacteriaceae</taxon>
        <taxon>Bifidobacterium</taxon>
    </lineage>
</organism>
<keyword evidence="3" id="KW-1185">Reference proteome</keyword>
<sequence length="91" mass="10187">MDYRLKGGVTLSDADFDRLADQAEAGNYPGTPGEWIVRPQGRPALSDEELVSITFRVPRSQRDALDAKAESRGETRSQFIRETLTRELAYA</sequence>
<comment type="caution">
    <text evidence="2">The sequence shown here is derived from an EMBL/GenBank/DDBJ whole genome shotgun (WGS) entry which is preliminary data.</text>
</comment>
<evidence type="ECO:0000259" key="1">
    <source>
        <dbReference type="Pfam" id="PF01402"/>
    </source>
</evidence>
<reference evidence="2 3" key="1">
    <citation type="journal article" date="2017" name="BMC Genomics">
        <title>Comparative genomic and phylogenomic analyses of the Bifidobacteriaceae family.</title>
        <authorList>
            <person name="Lugli G.A."/>
            <person name="Milani C."/>
            <person name="Turroni F."/>
            <person name="Duranti S."/>
            <person name="Mancabelli L."/>
            <person name="Mangifesta M."/>
            <person name="Ferrario C."/>
            <person name="Modesto M."/>
            <person name="Mattarelli P."/>
            <person name="Jiri K."/>
            <person name="van Sinderen D."/>
            <person name="Ventura M."/>
        </authorList>
    </citation>
    <scope>NUCLEOTIDE SEQUENCE [LARGE SCALE GENOMIC DNA]</scope>
    <source>
        <strain evidence="2 3">DSM 28807</strain>
    </source>
</reference>
<name>A0A261FVI8_9BIFI</name>
<dbReference type="GO" id="GO:0006355">
    <property type="term" value="P:regulation of DNA-templated transcription"/>
    <property type="evidence" value="ECO:0007669"/>
    <property type="project" value="InterPro"/>
</dbReference>
<protein>
    <submittedName>
        <fullName evidence="2">Toxin-antitoxin system antitoxin subunit</fullName>
    </submittedName>
</protein>
<evidence type="ECO:0000313" key="2">
    <source>
        <dbReference type="EMBL" id="OZG63197.1"/>
    </source>
</evidence>
<dbReference type="Proteomes" id="UP000216352">
    <property type="component" value="Unassembled WGS sequence"/>
</dbReference>
<dbReference type="OrthoDB" id="3239645at2"/>